<feature type="domain" description="PCI" evidence="5">
    <location>
        <begin position="275"/>
        <end position="447"/>
    </location>
</feature>
<dbReference type="VEuPathDB" id="TriTrypDB:TvY486_1007640"/>
<proteinExistence type="inferred from homology"/>
<sequence>MGKGVEKSELLWCVIMGVSLLCAQWREGRGCGKVRNSNHFGVLICPYYHSLPCIRAYVKRRLKKRREHVVPSVLLCCFEKLRKCSAGCFIHSVLIASGSAMTQKSEDGVYDCVGNRAISLLEAHDLETWKTFTGQLLKENISAADWRDVIARTSLFLRGEGKGTTEYFGFAANVGVVLLEAGVQSGNLSGTDLFDFRELVAGLCVRGSNEEQAQNLWGAMLPAKDSVTSLVIVTRILKSVLRRGNYAVADAKYLQGVALYRTLLMQPEASDVVNDFLHSLGLIMLMRHRFADASQRFHDLYLRTKNLSHLRLAVVSTIQMDASAARSQRLSVLQKDQNAGMLGDLYYVLTRASHCRMLLPSDLERFTPFMEPSEEATGLLAKHAFLQHNLQTISRAYSNIGFLELGTLLGVQKRDAERLVAQMVSERRLGATIDQVAEMVTFSEASGATTVDDIDVKIGLMCEHLSQASQLVIASHPEFNEYVLQR</sequence>
<keyword evidence="4" id="KW-0732">Signal</keyword>
<reference evidence="6" key="1">
    <citation type="journal article" date="2012" name="Proc. Natl. Acad. Sci. U.S.A.">
        <title>Antigenic diversity is generated by distinct evolutionary mechanisms in African trypanosome species.</title>
        <authorList>
            <person name="Jackson A.P."/>
            <person name="Berry A."/>
            <person name="Aslett M."/>
            <person name="Allison H.C."/>
            <person name="Burton P."/>
            <person name="Vavrova-Anderson J."/>
            <person name="Brown R."/>
            <person name="Browne H."/>
            <person name="Corton N."/>
            <person name="Hauser H."/>
            <person name="Gamble J."/>
            <person name="Gilderthorp R."/>
            <person name="Marcello L."/>
            <person name="McQuillan J."/>
            <person name="Otto T.D."/>
            <person name="Quail M.A."/>
            <person name="Sanders M.J."/>
            <person name="van Tonder A."/>
            <person name="Ginger M.L."/>
            <person name="Field M.C."/>
            <person name="Barry J.D."/>
            <person name="Hertz-Fowler C."/>
            <person name="Berriman M."/>
        </authorList>
    </citation>
    <scope>NUCLEOTIDE SEQUENCE</scope>
    <source>
        <strain evidence="6">Y486</strain>
    </source>
</reference>
<dbReference type="InterPro" id="IPR000717">
    <property type="entry name" value="PCI_dom"/>
</dbReference>
<dbReference type="SUPFAM" id="SSF46785">
    <property type="entry name" value="Winged helix' DNA-binding domain"/>
    <property type="match status" value="1"/>
</dbReference>
<name>G0U761_TRYVY</name>
<dbReference type="PANTHER" id="PTHR10855">
    <property type="entry name" value="26S PROTEASOME NON-ATPASE REGULATORY SUBUNIT 12/COP9 SIGNALOSOME COMPLEX SUBUNIT 4"/>
    <property type="match status" value="1"/>
</dbReference>
<dbReference type="AlphaFoldDB" id="G0U761"/>
<evidence type="ECO:0000256" key="3">
    <source>
        <dbReference type="ARBA" id="ARBA00022790"/>
    </source>
</evidence>
<dbReference type="Pfam" id="PF01399">
    <property type="entry name" value="PCI"/>
    <property type="match status" value="1"/>
</dbReference>
<dbReference type="GO" id="GO:0005829">
    <property type="term" value="C:cytosol"/>
    <property type="evidence" value="ECO:0007669"/>
    <property type="project" value="TreeGrafter"/>
</dbReference>
<dbReference type="Gene3D" id="1.10.10.10">
    <property type="entry name" value="Winged helix-like DNA-binding domain superfamily/Winged helix DNA-binding domain"/>
    <property type="match status" value="1"/>
</dbReference>
<comment type="similarity">
    <text evidence="1">Belongs to the CSN4 family.</text>
</comment>
<dbReference type="InterPro" id="IPR036388">
    <property type="entry name" value="WH-like_DNA-bd_sf"/>
</dbReference>
<dbReference type="InterPro" id="IPR036390">
    <property type="entry name" value="WH_DNA-bd_sf"/>
</dbReference>
<evidence type="ECO:0000259" key="5">
    <source>
        <dbReference type="PROSITE" id="PS50250"/>
    </source>
</evidence>
<keyword evidence="3" id="KW-0736">Signalosome</keyword>
<feature type="signal peptide" evidence="4">
    <location>
        <begin position="1"/>
        <end position="30"/>
    </location>
</feature>
<dbReference type="EMBL" id="HE573026">
    <property type="protein sequence ID" value="CCC51718.1"/>
    <property type="molecule type" value="Genomic_DNA"/>
</dbReference>
<evidence type="ECO:0000256" key="2">
    <source>
        <dbReference type="ARBA" id="ARBA00014881"/>
    </source>
</evidence>
<dbReference type="GO" id="GO:0008180">
    <property type="term" value="C:COP9 signalosome"/>
    <property type="evidence" value="ECO:0007669"/>
    <property type="project" value="UniProtKB-KW"/>
</dbReference>
<dbReference type="SMART" id="SM00088">
    <property type="entry name" value="PINT"/>
    <property type="match status" value="1"/>
</dbReference>
<organism evidence="6">
    <name type="scientific">Trypanosoma vivax (strain Y486)</name>
    <dbReference type="NCBI Taxonomy" id="1055687"/>
    <lineage>
        <taxon>Eukaryota</taxon>
        <taxon>Discoba</taxon>
        <taxon>Euglenozoa</taxon>
        <taxon>Kinetoplastea</taxon>
        <taxon>Metakinetoplastina</taxon>
        <taxon>Trypanosomatida</taxon>
        <taxon>Trypanosomatidae</taxon>
        <taxon>Trypanosoma</taxon>
        <taxon>Duttonella</taxon>
    </lineage>
</organism>
<feature type="chain" id="PRO_5003409888" description="COP9 signalosome complex subunit 4" evidence="4">
    <location>
        <begin position="31"/>
        <end position="486"/>
    </location>
</feature>
<accession>G0U761</accession>
<dbReference type="PANTHER" id="PTHR10855:SF2">
    <property type="entry name" value="COP9 SIGNALOSOME COMPLEX SUBUNIT 4"/>
    <property type="match status" value="1"/>
</dbReference>
<evidence type="ECO:0000256" key="4">
    <source>
        <dbReference type="SAM" id="SignalP"/>
    </source>
</evidence>
<dbReference type="PROSITE" id="PS50250">
    <property type="entry name" value="PCI"/>
    <property type="match status" value="1"/>
</dbReference>
<protein>
    <recommendedName>
        <fullName evidence="2">COP9 signalosome complex subunit 4</fullName>
    </recommendedName>
</protein>
<gene>
    <name evidence="6" type="ORF">TVY486_1007640</name>
</gene>
<evidence type="ECO:0000313" key="6">
    <source>
        <dbReference type="EMBL" id="CCC51718.1"/>
    </source>
</evidence>
<evidence type="ECO:0000256" key="1">
    <source>
        <dbReference type="ARBA" id="ARBA00010417"/>
    </source>
</evidence>
<dbReference type="InterPro" id="IPR040134">
    <property type="entry name" value="PSMD12/CSN4"/>
</dbReference>